<sequence>MANCNAAVSDKMHYVYMCPAKYEAWQTVLCNFTTKTTWRDDEIQATLSFQPPPFRIRDGHNITAPQLLACCVLGVSDANTAL</sequence>
<accession>A0A9P6PHZ0</accession>
<evidence type="ECO:0000313" key="1">
    <source>
        <dbReference type="EMBL" id="KAG0242060.1"/>
    </source>
</evidence>
<comment type="caution">
    <text evidence="1">The sequence shown here is derived from an EMBL/GenBank/DDBJ whole genome shotgun (WGS) entry which is preliminary data.</text>
</comment>
<reference evidence="1" key="1">
    <citation type="journal article" date="2020" name="Fungal Divers.">
        <title>Resolving the Mortierellaceae phylogeny through synthesis of multi-gene phylogenetics and phylogenomics.</title>
        <authorList>
            <person name="Vandepol N."/>
            <person name="Liber J."/>
            <person name="Desiro A."/>
            <person name="Na H."/>
            <person name="Kennedy M."/>
            <person name="Barry K."/>
            <person name="Grigoriev I.V."/>
            <person name="Miller A.N."/>
            <person name="O'Donnell K."/>
            <person name="Stajich J.E."/>
            <person name="Bonito G."/>
        </authorList>
    </citation>
    <scope>NUCLEOTIDE SEQUENCE</scope>
    <source>
        <strain evidence="1">KOD948</strain>
    </source>
</reference>
<protein>
    <submittedName>
        <fullName evidence="1">Uncharacterized protein</fullName>
    </submittedName>
</protein>
<feature type="non-terminal residue" evidence="1">
    <location>
        <position position="82"/>
    </location>
</feature>
<gene>
    <name evidence="1" type="ORF">BG011_003384</name>
</gene>
<proteinExistence type="predicted"/>
<keyword evidence="2" id="KW-1185">Reference proteome</keyword>
<organism evidence="1 2">
    <name type="scientific">Mortierella polycephala</name>
    <dbReference type="NCBI Taxonomy" id="41804"/>
    <lineage>
        <taxon>Eukaryota</taxon>
        <taxon>Fungi</taxon>
        <taxon>Fungi incertae sedis</taxon>
        <taxon>Mucoromycota</taxon>
        <taxon>Mortierellomycotina</taxon>
        <taxon>Mortierellomycetes</taxon>
        <taxon>Mortierellales</taxon>
        <taxon>Mortierellaceae</taxon>
        <taxon>Mortierella</taxon>
    </lineage>
</organism>
<dbReference type="Proteomes" id="UP000726737">
    <property type="component" value="Unassembled WGS sequence"/>
</dbReference>
<evidence type="ECO:0000313" key="2">
    <source>
        <dbReference type="Proteomes" id="UP000726737"/>
    </source>
</evidence>
<dbReference type="OrthoDB" id="2273311at2759"/>
<dbReference type="EMBL" id="JAAAJA010002249">
    <property type="protein sequence ID" value="KAG0242060.1"/>
    <property type="molecule type" value="Genomic_DNA"/>
</dbReference>
<name>A0A9P6PHZ0_9FUNG</name>
<dbReference type="AlphaFoldDB" id="A0A9P6PHZ0"/>